<dbReference type="EMBL" id="JAWJZI010000001">
    <property type="protein sequence ID" value="MDV5167728.1"/>
    <property type="molecule type" value="Genomic_DNA"/>
</dbReference>
<dbReference type="Proteomes" id="UP001186452">
    <property type="component" value="Unassembled WGS sequence"/>
</dbReference>
<gene>
    <name evidence="7" type="ORF">R2X38_01790</name>
</gene>
<dbReference type="Gene3D" id="3.20.20.140">
    <property type="entry name" value="Metal-dependent hydrolases"/>
    <property type="match status" value="1"/>
</dbReference>
<evidence type="ECO:0000256" key="3">
    <source>
        <dbReference type="ARBA" id="ARBA00022723"/>
    </source>
</evidence>
<evidence type="ECO:0000259" key="6">
    <source>
        <dbReference type="Pfam" id="PF00962"/>
    </source>
</evidence>
<evidence type="ECO:0000256" key="5">
    <source>
        <dbReference type="ARBA" id="ARBA00022833"/>
    </source>
</evidence>
<keyword evidence="5" id="KW-0862">Zinc</keyword>
<name>A0ABU3ZCU1_9GAMM</name>
<comment type="similarity">
    <text evidence="2">Belongs to the metallo-dependent hydrolases superfamily. Adenosine and AMP deaminases family.</text>
</comment>
<dbReference type="InterPro" id="IPR006330">
    <property type="entry name" value="Ado/ade_deaminase"/>
</dbReference>
<protein>
    <submittedName>
        <fullName evidence="7">Adenosine deaminase</fullName>
    </submittedName>
</protein>
<dbReference type="PANTHER" id="PTHR43114">
    <property type="entry name" value="ADENINE DEAMINASE"/>
    <property type="match status" value="1"/>
</dbReference>
<sequence length="366" mass="42247">MKSTPITLSEFYHRFPKADLHYHLLGGVRLATMLSLAEKYQVELTEHDAKAYYRAHQQETGIVKGGIEALTFLYQLMQEPCDYARVLREVAEDAHACGVKYIETFWNPSDTELSYLAVTTALTDAIDEAYQQMGIIIRLIPSINREKSPEEAVAMVNEMIAHPHPYVLGVGIDYKEHNAPVENFWKAYRIAKKQGYKLTAHCSEFGLHWRNVETGIELIEVDRIDHGYSIIDNPLLTKEYAEKGIPFTVIPSNTFFFKQWPEHQQWCEHHPIRAMAKAGMNIIPCTDDWHIHNTTSANCYRVMVEDFGFDLGSLKQMIINSIEACWMPTEVKMQWLAEWVDEFDTLRTNLVAEPVIAPEMKICYRR</sequence>
<evidence type="ECO:0000256" key="1">
    <source>
        <dbReference type="ARBA" id="ARBA00001947"/>
    </source>
</evidence>
<dbReference type="PANTHER" id="PTHR43114:SF6">
    <property type="entry name" value="ADENINE DEAMINASE"/>
    <property type="match status" value="1"/>
</dbReference>
<reference evidence="7 8" key="1">
    <citation type="submission" date="2023-10" db="EMBL/GenBank/DDBJ databases">
        <title>Marine bacteria isolated from horseshoe crab.</title>
        <authorList>
            <person name="Cheng T.H."/>
        </authorList>
    </citation>
    <scope>NUCLEOTIDE SEQUENCE [LARGE SCALE GENOMIC DNA]</scope>
    <source>
        <strain evidence="7 8">HSC6</strain>
    </source>
</reference>
<evidence type="ECO:0000313" key="7">
    <source>
        <dbReference type="EMBL" id="MDV5167728.1"/>
    </source>
</evidence>
<dbReference type="InterPro" id="IPR032466">
    <property type="entry name" value="Metal_Hydrolase"/>
</dbReference>
<dbReference type="Pfam" id="PF00962">
    <property type="entry name" value="A_deaminase"/>
    <property type="match status" value="1"/>
</dbReference>
<evidence type="ECO:0000313" key="8">
    <source>
        <dbReference type="Proteomes" id="UP001186452"/>
    </source>
</evidence>
<dbReference type="SUPFAM" id="SSF51556">
    <property type="entry name" value="Metallo-dependent hydrolases"/>
    <property type="match status" value="1"/>
</dbReference>
<proteinExistence type="inferred from homology"/>
<accession>A0ABU3ZCU1</accession>
<keyword evidence="8" id="KW-1185">Reference proteome</keyword>
<comment type="cofactor">
    <cofactor evidence="1">
        <name>Zn(2+)</name>
        <dbReference type="ChEBI" id="CHEBI:29105"/>
    </cofactor>
</comment>
<feature type="domain" description="Adenosine deaminase" evidence="6">
    <location>
        <begin position="16"/>
        <end position="336"/>
    </location>
</feature>
<dbReference type="InterPro" id="IPR001365">
    <property type="entry name" value="A_deaminase_dom"/>
</dbReference>
<comment type="caution">
    <text evidence="7">The sequence shown here is derived from an EMBL/GenBank/DDBJ whole genome shotgun (WGS) entry which is preliminary data.</text>
</comment>
<keyword evidence="3" id="KW-0479">Metal-binding</keyword>
<evidence type="ECO:0000256" key="4">
    <source>
        <dbReference type="ARBA" id="ARBA00022801"/>
    </source>
</evidence>
<evidence type="ECO:0000256" key="2">
    <source>
        <dbReference type="ARBA" id="ARBA00006676"/>
    </source>
</evidence>
<organism evidence="7 8">
    <name type="scientific">Photobacterium rosenbergii</name>
    <dbReference type="NCBI Taxonomy" id="294936"/>
    <lineage>
        <taxon>Bacteria</taxon>
        <taxon>Pseudomonadati</taxon>
        <taxon>Pseudomonadota</taxon>
        <taxon>Gammaproteobacteria</taxon>
        <taxon>Vibrionales</taxon>
        <taxon>Vibrionaceae</taxon>
        <taxon>Photobacterium</taxon>
    </lineage>
</organism>
<keyword evidence="4" id="KW-0378">Hydrolase</keyword>
<dbReference type="RefSeq" id="WP_317520302.1">
    <property type="nucleotide sequence ID" value="NZ_JAWJZI010000001.1"/>
</dbReference>